<dbReference type="Gene3D" id="3.40.630.10">
    <property type="entry name" value="Zn peptidases"/>
    <property type="match status" value="1"/>
</dbReference>
<dbReference type="AlphaFoldDB" id="A0AA48GWZ4"/>
<gene>
    <name evidence="2" type="ORF">METESE_09030</name>
</gene>
<dbReference type="Pfam" id="PF00246">
    <property type="entry name" value="Peptidase_M14"/>
    <property type="match status" value="1"/>
</dbReference>
<dbReference type="Gene3D" id="3.40.50.880">
    <property type="match status" value="1"/>
</dbReference>
<dbReference type="InterPro" id="IPR029062">
    <property type="entry name" value="Class_I_gatase-like"/>
</dbReference>
<name>A0AA48GWZ4_9BACT</name>
<evidence type="ECO:0000313" key="2">
    <source>
        <dbReference type="EMBL" id="BDU75945.1"/>
    </source>
</evidence>
<dbReference type="InterPro" id="IPR000834">
    <property type="entry name" value="Peptidase_M14"/>
</dbReference>
<dbReference type="EMBL" id="AP027081">
    <property type="protein sequence ID" value="BDU75945.1"/>
    <property type="molecule type" value="Genomic_DNA"/>
</dbReference>
<sequence length="864" mass="91813">MRPAAFLVALPLAAQPMLPGRIYRVEVPRPQVGAAYTSDAALAAALAGIQGARDRVRAFTYHVTEEGRPQVLLAISSPARIARLDALQAANARLADPRGLDPAARQALLADHPAFVWLGFSVHGNEAAGTEAALAVAWHFAACQDPEVLAQLDATVLLLDVTQNPDGRARHLQAVAEATQGLNPPDPQDAQNAPRWPSGRFNHRLFDLNRDWAWQTQGETRAKVAQFLAWNPQVLADFHEMKPENNYFFPPGMDPVHQALPPAFGGGWQKAFGTALGEAFDRAGWRHFSREVFDLFYPSYGDSWSCFQGAVGMTYECPNPGGLAYLRKDGELLTLDSRVRRHVTAALATVSLAAARRKDLLQDWVRARLDRAAKGDRAGAFLLAPGPDPGRARALVDLLRRNGIEVLRTTAAVDTAGLEPVLPGARGPAPAGSWLVPLDQPRGALAAALLERRAAFGPKPSYDATAWSLPLTFHVPAWHAPVRPRVGTAPLAAVAPESVPAAAYGYAVLSNQEGRDRVLAALLLEGFRGAALPAPAQAAGRALPAGTVVFPFGRNDRARLEARIRDLAAQAPGCVAALDAGGAEAGPDPGSPRALALRAPRVAVVMDAPADPTAVGAVLHTLREAGLPFTQLRASRLGNADLRRYTHLVLADDNALGRGWQAVLGPAGTARLRAFSAEGGVLVAFQGGSAFASKAGLADAGISFLARRDEEARLKEKDPKREAPAPPAEARLVPWGAREDQALQETIPGALLEAEVDPTHPLAWGLNATEGAVLDTSDPILELSPSGESPLRYGEGDLALSGLLPEALASRLRRTAYAVRERKGRGAVILFAGDPVHRGCAPFTGRAFLNALFFGAYAAMDDDE</sequence>
<keyword evidence="3" id="KW-1185">Reference proteome</keyword>
<organism evidence="2 3">
    <name type="scientific">Mesoterricola sediminis</name>
    <dbReference type="NCBI Taxonomy" id="2927980"/>
    <lineage>
        <taxon>Bacteria</taxon>
        <taxon>Pseudomonadati</taxon>
        <taxon>Acidobacteriota</taxon>
        <taxon>Holophagae</taxon>
        <taxon>Holophagales</taxon>
        <taxon>Holophagaceae</taxon>
        <taxon>Mesoterricola</taxon>
    </lineage>
</organism>
<protein>
    <submittedName>
        <fullName evidence="2">Peptidase M14</fullName>
    </submittedName>
</protein>
<dbReference type="RefSeq" id="WP_316411167.1">
    <property type="nucleotide sequence ID" value="NZ_AP027081.1"/>
</dbReference>
<evidence type="ECO:0000313" key="3">
    <source>
        <dbReference type="Proteomes" id="UP001228113"/>
    </source>
</evidence>
<accession>A0AA48GWZ4</accession>
<proteinExistence type="predicted"/>
<dbReference type="KEGG" id="msea:METESE_09030"/>
<dbReference type="GO" id="GO:0006508">
    <property type="term" value="P:proteolysis"/>
    <property type="evidence" value="ECO:0007669"/>
    <property type="project" value="InterPro"/>
</dbReference>
<evidence type="ECO:0000259" key="1">
    <source>
        <dbReference type="Pfam" id="PF00246"/>
    </source>
</evidence>
<dbReference type="GO" id="GO:0004181">
    <property type="term" value="F:metallocarboxypeptidase activity"/>
    <property type="evidence" value="ECO:0007669"/>
    <property type="project" value="InterPro"/>
</dbReference>
<feature type="domain" description="Peptidase M14" evidence="1">
    <location>
        <begin position="54"/>
        <end position="220"/>
    </location>
</feature>
<dbReference type="SUPFAM" id="SSF52317">
    <property type="entry name" value="Class I glutamine amidotransferase-like"/>
    <property type="match status" value="1"/>
</dbReference>
<dbReference type="GO" id="GO:0008270">
    <property type="term" value="F:zinc ion binding"/>
    <property type="evidence" value="ECO:0007669"/>
    <property type="project" value="InterPro"/>
</dbReference>
<reference evidence="2" key="1">
    <citation type="journal article" date="2023" name="Int. J. Syst. Evol. Microbiol.">
        <title>Mesoterricola silvestris gen. nov., sp. nov., Mesoterricola sediminis sp. nov., Geothrix oryzae sp. nov., Geothrix edaphica sp. nov., Geothrix rubra sp. nov., and Geothrix limicola sp. nov., six novel members of Acidobacteriota isolated from soils.</title>
        <authorList>
            <person name="Itoh H."/>
            <person name="Sugisawa Y."/>
            <person name="Mise K."/>
            <person name="Xu Z."/>
            <person name="Kuniyasu M."/>
            <person name="Ushijima N."/>
            <person name="Kawano K."/>
            <person name="Kobayashi E."/>
            <person name="Shiratori Y."/>
            <person name="Masuda Y."/>
            <person name="Senoo K."/>
        </authorList>
    </citation>
    <scope>NUCLEOTIDE SEQUENCE</scope>
    <source>
        <strain evidence="2">W786</strain>
    </source>
</reference>
<dbReference type="Proteomes" id="UP001228113">
    <property type="component" value="Chromosome"/>
</dbReference>
<dbReference type="SUPFAM" id="SSF53187">
    <property type="entry name" value="Zn-dependent exopeptidases"/>
    <property type="match status" value="1"/>
</dbReference>